<dbReference type="OrthoDB" id="3257623at2759"/>
<proteinExistence type="predicted"/>
<name>A0A067S3B4_GALM3</name>
<dbReference type="EMBL" id="KL142456">
    <property type="protein sequence ID" value="KDR65330.1"/>
    <property type="molecule type" value="Genomic_DNA"/>
</dbReference>
<evidence type="ECO:0000313" key="1">
    <source>
        <dbReference type="EMBL" id="KDR65330.1"/>
    </source>
</evidence>
<dbReference type="AlphaFoldDB" id="A0A067S3B4"/>
<sequence length="140" mass="15854">MGTNHPNIILDFVPGGCTGVHQPCDVCIQRQLKVSMRKSYHEDIVNELLTELDNGNSTTDLNDTLGVLRDHSVHWMWNSYQAPLNNEELVKKAFEGCVVREWNLSTACVISFEGREALRQMAKANPKFWAELGVDHPDDM</sequence>
<protein>
    <submittedName>
        <fullName evidence="1">Uncharacterized protein</fullName>
    </submittedName>
</protein>
<accession>A0A067S3B4</accession>
<keyword evidence="2" id="KW-1185">Reference proteome</keyword>
<evidence type="ECO:0000313" key="2">
    <source>
        <dbReference type="Proteomes" id="UP000027222"/>
    </source>
</evidence>
<gene>
    <name evidence="1" type="ORF">GALMADRAFT_284170</name>
</gene>
<dbReference type="STRING" id="685588.A0A067S3B4"/>
<organism evidence="1 2">
    <name type="scientific">Galerina marginata (strain CBS 339.88)</name>
    <dbReference type="NCBI Taxonomy" id="685588"/>
    <lineage>
        <taxon>Eukaryota</taxon>
        <taxon>Fungi</taxon>
        <taxon>Dikarya</taxon>
        <taxon>Basidiomycota</taxon>
        <taxon>Agaricomycotina</taxon>
        <taxon>Agaricomycetes</taxon>
        <taxon>Agaricomycetidae</taxon>
        <taxon>Agaricales</taxon>
        <taxon>Agaricineae</taxon>
        <taxon>Strophariaceae</taxon>
        <taxon>Galerina</taxon>
    </lineage>
</organism>
<reference evidence="2" key="1">
    <citation type="journal article" date="2014" name="Proc. Natl. Acad. Sci. U.S.A.">
        <title>Extensive sampling of basidiomycete genomes demonstrates inadequacy of the white-rot/brown-rot paradigm for wood decay fungi.</title>
        <authorList>
            <person name="Riley R."/>
            <person name="Salamov A.A."/>
            <person name="Brown D.W."/>
            <person name="Nagy L.G."/>
            <person name="Floudas D."/>
            <person name="Held B.W."/>
            <person name="Levasseur A."/>
            <person name="Lombard V."/>
            <person name="Morin E."/>
            <person name="Otillar R."/>
            <person name="Lindquist E.A."/>
            <person name="Sun H."/>
            <person name="LaButti K.M."/>
            <person name="Schmutz J."/>
            <person name="Jabbour D."/>
            <person name="Luo H."/>
            <person name="Baker S.E."/>
            <person name="Pisabarro A.G."/>
            <person name="Walton J.D."/>
            <person name="Blanchette R.A."/>
            <person name="Henrissat B."/>
            <person name="Martin F."/>
            <person name="Cullen D."/>
            <person name="Hibbett D.S."/>
            <person name="Grigoriev I.V."/>
        </authorList>
    </citation>
    <scope>NUCLEOTIDE SEQUENCE [LARGE SCALE GENOMIC DNA]</scope>
    <source>
        <strain evidence="2">CBS 339.88</strain>
    </source>
</reference>
<dbReference type="HOGENOM" id="CLU_1835322_0_0_1"/>
<dbReference type="Proteomes" id="UP000027222">
    <property type="component" value="Unassembled WGS sequence"/>
</dbReference>